<evidence type="ECO:0000313" key="1">
    <source>
        <dbReference type="EMBL" id="KAK2655496.1"/>
    </source>
</evidence>
<reference evidence="1" key="1">
    <citation type="journal article" date="2023" name="Plant J.">
        <title>Genome sequences and population genomics provide insights into the demographic history, inbreeding, and mutation load of two 'living fossil' tree species of Dipteronia.</title>
        <authorList>
            <person name="Feng Y."/>
            <person name="Comes H.P."/>
            <person name="Chen J."/>
            <person name="Zhu S."/>
            <person name="Lu R."/>
            <person name="Zhang X."/>
            <person name="Li P."/>
            <person name="Qiu J."/>
            <person name="Olsen K.M."/>
            <person name="Qiu Y."/>
        </authorList>
    </citation>
    <scope>NUCLEOTIDE SEQUENCE</scope>
    <source>
        <strain evidence="1">KIB01</strain>
    </source>
</reference>
<comment type="caution">
    <text evidence="1">The sequence shown here is derived from an EMBL/GenBank/DDBJ whole genome shotgun (WGS) entry which is preliminary data.</text>
</comment>
<sequence>MLLMPGGLTATSMSLLLSKWVTFPDSALFCVPLLIFVDINPSLSVVVSVGWGLKAMTSIPVEVFITRAFALLSEAFKFNVAMSHQVDSLCGHVETAEVELRVVKRELA</sequence>
<dbReference type="Proteomes" id="UP001280121">
    <property type="component" value="Unassembled WGS sequence"/>
</dbReference>
<gene>
    <name evidence="1" type="ORF">Ddye_008548</name>
</gene>
<keyword evidence="2" id="KW-1185">Reference proteome</keyword>
<organism evidence="1 2">
    <name type="scientific">Dipteronia dyeriana</name>
    <dbReference type="NCBI Taxonomy" id="168575"/>
    <lineage>
        <taxon>Eukaryota</taxon>
        <taxon>Viridiplantae</taxon>
        <taxon>Streptophyta</taxon>
        <taxon>Embryophyta</taxon>
        <taxon>Tracheophyta</taxon>
        <taxon>Spermatophyta</taxon>
        <taxon>Magnoliopsida</taxon>
        <taxon>eudicotyledons</taxon>
        <taxon>Gunneridae</taxon>
        <taxon>Pentapetalae</taxon>
        <taxon>rosids</taxon>
        <taxon>malvids</taxon>
        <taxon>Sapindales</taxon>
        <taxon>Sapindaceae</taxon>
        <taxon>Hippocastanoideae</taxon>
        <taxon>Acereae</taxon>
        <taxon>Dipteronia</taxon>
    </lineage>
</organism>
<name>A0AAE0CLH1_9ROSI</name>
<dbReference type="AlphaFoldDB" id="A0AAE0CLH1"/>
<proteinExistence type="predicted"/>
<accession>A0AAE0CLH1</accession>
<dbReference type="EMBL" id="JANJYI010000003">
    <property type="protein sequence ID" value="KAK2655496.1"/>
    <property type="molecule type" value="Genomic_DNA"/>
</dbReference>
<evidence type="ECO:0000313" key="2">
    <source>
        <dbReference type="Proteomes" id="UP001280121"/>
    </source>
</evidence>
<protein>
    <submittedName>
        <fullName evidence="1">Uncharacterized protein</fullName>
    </submittedName>
</protein>